<gene>
    <name evidence="1" type="ORF">M9H77_06532</name>
</gene>
<reference evidence="2" key="1">
    <citation type="journal article" date="2023" name="Nat. Plants">
        <title>Single-cell RNA sequencing provides a high-resolution roadmap for understanding the multicellular compartmentation of specialized metabolism.</title>
        <authorList>
            <person name="Sun S."/>
            <person name="Shen X."/>
            <person name="Li Y."/>
            <person name="Li Y."/>
            <person name="Wang S."/>
            <person name="Li R."/>
            <person name="Zhang H."/>
            <person name="Shen G."/>
            <person name="Guo B."/>
            <person name="Wei J."/>
            <person name="Xu J."/>
            <person name="St-Pierre B."/>
            <person name="Chen S."/>
            <person name="Sun C."/>
        </authorList>
    </citation>
    <scope>NUCLEOTIDE SEQUENCE [LARGE SCALE GENOMIC DNA]</scope>
</reference>
<sequence>MWQPDTNSFHMPWGEMLITLHDVELILGVPAYGAVVDHRLSREQLIRVVQDDLGLALTGGLGFNATELHAVATSRQTSQSHQVRAACYLQYILGTSLFSDKSDNIVPARLWPLLQDVSSVGRFAWGAACLAYLYQNLGQTSKVNAKELAGCWSLLEA</sequence>
<comment type="caution">
    <text evidence="1">The sequence shown here is derived from an EMBL/GenBank/DDBJ whole genome shotgun (WGS) entry which is preliminary data.</text>
</comment>
<accession>A0ACC0BSL8</accession>
<name>A0ACC0BSL8_CATRO</name>
<dbReference type="Proteomes" id="UP001060085">
    <property type="component" value="Linkage Group LG02"/>
</dbReference>
<organism evidence="1 2">
    <name type="scientific">Catharanthus roseus</name>
    <name type="common">Madagascar periwinkle</name>
    <name type="synonym">Vinca rosea</name>
    <dbReference type="NCBI Taxonomy" id="4058"/>
    <lineage>
        <taxon>Eukaryota</taxon>
        <taxon>Viridiplantae</taxon>
        <taxon>Streptophyta</taxon>
        <taxon>Embryophyta</taxon>
        <taxon>Tracheophyta</taxon>
        <taxon>Spermatophyta</taxon>
        <taxon>Magnoliopsida</taxon>
        <taxon>eudicotyledons</taxon>
        <taxon>Gunneridae</taxon>
        <taxon>Pentapetalae</taxon>
        <taxon>asterids</taxon>
        <taxon>lamiids</taxon>
        <taxon>Gentianales</taxon>
        <taxon>Apocynaceae</taxon>
        <taxon>Rauvolfioideae</taxon>
        <taxon>Vinceae</taxon>
        <taxon>Catharanthinae</taxon>
        <taxon>Catharanthus</taxon>
    </lineage>
</organism>
<keyword evidence="2" id="KW-1185">Reference proteome</keyword>
<proteinExistence type="predicted"/>
<dbReference type="EMBL" id="CM044702">
    <property type="protein sequence ID" value="KAI5675582.1"/>
    <property type="molecule type" value="Genomic_DNA"/>
</dbReference>
<protein>
    <submittedName>
        <fullName evidence="1">Uncharacterized protein</fullName>
    </submittedName>
</protein>
<evidence type="ECO:0000313" key="1">
    <source>
        <dbReference type="EMBL" id="KAI5675582.1"/>
    </source>
</evidence>
<evidence type="ECO:0000313" key="2">
    <source>
        <dbReference type="Proteomes" id="UP001060085"/>
    </source>
</evidence>